<dbReference type="GO" id="GO:0005634">
    <property type="term" value="C:nucleus"/>
    <property type="evidence" value="ECO:0007669"/>
    <property type="project" value="TreeGrafter"/>
</dbReference>
<evidence type="ECO:0000259" key="7">
    <source>
        <dbReference type="PROSITE" id="PS50105"/>
    </source>
</evidence>
<dbReference type="PROSITE" id="PS01359">
    <property type="entry name" value="ZF_PHD_1"/>
    <property type="match status" value="1"/>
</dbReference>
<dbReference type="AlphaFoldDB" id="A0AAN9G9N0"/>
<dbReference type="PROSITE" id="PS50105">
    <property type="entry name" value="SAM_DOMAIN"/>
    <property type="match status" value="1"/>
</dbReference>
<dbReference type="GO" id="GO:0045892">
    <property type="term" value="P:negative regulation of DNA-templated transcription"/>
    <property type="evidence" value="ECO:0007669"/>
    <property type="project" value="TreeGrafter"/>
</dbReference>
<dbReference type="CDD" id="cd09583">
    <property type="entry name" value="SAM_Atherin-like"/>
    <property type="match status" value="1"/>
</dbReference>
<evidence type="ECO:0000256" key="4">
    <source>
        <dbReference type="PROSITE-ProRule" id="PRU00146"/>
    </source>
</evidence>
<name>A0AAN9G9N0_9CAEN</name>
<dbReference type="EMBL" id="JBAMIC010000011">
    <property type="protein sequence ID" value="KAK7100441.1"/>
    <property type="molecule type" value="Genomic_DNA"/>
</dbReference>
<dbReference type="SMART" id="SM00249">
    <property type="entry name" value="PHD"/>
    <property type="match status" value="2"/>
</dbReference>
<organism evidence="8 9">
    <name type="scientific">Littorina saxatilis</name>
    <dbReference type="NCBI Taxonomy" id="31220"/>
    <lineage>
        <taxon>Eukaryota</taxon>
        <taxon>Metazoa</taxon>
        <taxon>Spiralia</taxon>
        <taxon>Lophotrochozoa</taxon>
        <taxon>Mollusca</taxon>
        <taxon>Gastropoda</taxon>
        <taxon>Caenogastropoda</taxon>
        <taxon>Littorinimorpha</taxon>
        <taxon>Littorinoidea</taxon>
        <taxon>Littorinidae</taxon>
        <taxon>Littorina</taxon>
    </lineage>
</organism>
<keyword evidence="1" id="KW-0479">Metal-binding</keyword>
<dbReference type="PANTHER" id="PTHR12247:SF139">
    <property type="entry name" value="ATHERIN-RELATED"/>
    <property type="match status" value="1"/>
</dbReference>
<dbReference type="CDD" id="cd15527">
    <property type="entry name" value="PHD2_KAT6A_6B"/>
    <property type="match status" value="1"/>
</dbReference>
<evidence type="ECO:0000256" key="3">
    <source>
        <dbReference type="ARBA" id="ARBA00022833"/>
    </source>
</evidence>
<keyword evidence="9" id="KW-1185">Reference proteome</keyword>
<dbReference type="SUPFAM" id="SSF57903">
    <property type="entry name" value="FYVE/PHD zinc finger"/>
    <property type="match status" value="2"/>
</dbReference>
<feature type="region of interest" description="Disordered" evidence="5">
    <location>
        <begin position="170"/>
        <end position="253"/>
    </location>
</feature>
<comment type="caution">
    <text evidence="8">The sequence shown here is derived from an EMBL/GenBank/DDBJ whole genome shotgun (WGS) entry which is preliminary data.</text>
</comment>
<dbReference type="SUPFAM" id="SSF47769">
    <property type="entry name" value="SAM/Pointed domain"/>
    <property type="match status" value="1"/>
</dbReference>
<dbReference type="SMART" id="SM00454">
    <property type="entry name" value="SAM"/>
    <property type="match status" value="1"/>
</dbReference>
<dbReference type="InterPro" id="IPR013083">
    <property type="entry name" value="Znf_RING/FYVE/PHD"/>
</dbReference>
<dbReference type="GO" id="GO:0008270">
    <property type="term" value="F:zinc ion binding"/>
    <property type="evidence" value="ECO:0007669"/>
    <property type="project" value="UniProtKB-KW"/>
</dbReference>
<dbReference type="Pfam" id="PF00628">
    <property type="entry name" value="PHD"/>
    <property type="match status" value="1"/>
</dbReference>
<proteinExistence type="predicted"/>
<keyword evidence="2 4" id="KW-0863">Zinc-finger</keyword>
<dbReference type="InterPro" id="IPR019786">
    <property type="entry name" value="Zinc_finger_PHD-type_CS"/>
</dbReference>
<dbReference type="Pfam" id="PF00536">
    <property type="entry name" value="SAM_1"/>
    <property type="match status" value="1"/>
</dbReference>
<sequence length="335" mass="37324">MKTKSSAVNSSGILRIGQPGIVPARRGRPPKNKKKLRQFCGEGESTNSVEPSQGVIKAEHRCDYCRQSPLCNRKGVFEALLFCKDCTAKAHPSCMDYSEELSFRARKGPWQCIDCKTCCICQDAGDPDLMLFCDGCDKGYHMNCHMPQVEEKPSGKWVCEECTSDGVSAEELERKEKERQAEREREQEEPAIMDPYSLPPLPPLDIKQEAGSSLPLTPAESPAADEGGCRPVFSRLDPGSGRRHLSKEPRFTDSKNYPDATDWSITDVANFFISAGFPQQAEIFREQEIDGKSLLLMKRSDVLTGMSIKLGPALKIHRHVQRLQFAGMSDFGSSR</sequence>
<gene>
    <name evidence="8" type="ORF">V1264_023400</name>
</gene>
<protein>
    <submittedName>
        <fullName evidence="8">Uncharacterized protein</fullName>
    </submittedName>
</protein>
<evidence type="ECO:0000256" key="2">
    <source>
        <dbReference type="ARBA" id="ARBA00022771"/>
    </source>
</evidence>
<evidence type="ECO:0000313" key="9">
    <source>
        <dbReference type="Proteomes" id="UP001374579"/>
    </source>
</evidence>
<dbReference type="InterPro" id="IPR019787">
    <property type="entry name" value="Znf_PHD-finger"/>
</dbReference>
<feature type="domain" description="SAM" evidence="7">
    <location>
        <begin position="263"/>
        <end position="318"/>
    </location>
</feature>
<evidence type="ECO:0000313" key="8">
    <source>
        <dbReference type="EMBL" id="KAK7100441.1"/>
    </source>
</evidence>
<dbReference type="PROSITE" id="PS50016">
    <property type="entry name" value="ZF_PHD_2"/>
    <property type="match status" value="2"/>
</dbReference>
<feature type="domain" description="PHD-type" evidence="6">
    <location>
        <begin position="115"/>
        <end position="165"/>
    </location>
</feature>
<dbReference type="InterPro" id="IPR001965">
    <property type="entry name" value="Znf_PHD"/>
</dbReference>
<evidence type="ECO:0000256" key="1">
    <source>
        <dbReference type="ARBA" id="ARBA00022723"/>
    </source>
</evidence>
<dbReference type="GO" id="GO:0003682">
    <property type="term" value="F:chromatin binding"/>
    <property type="evidence" value="ECO:0007669"/>
    <property type="project" value="TreeGrafter"/>
</dbReference>
<dbReference type="InterPro" id="IPR013761">
    <property type="entry name" value="SAM/pointed_sf"/>
</dbReference>
<dbReference type="InterPro" id="IPR011011">
    <property type="entry name" value="Znf_FYVE_PHD"/>
</dbReference>
<feature type="domain" description="PHD-type" evidence="6">
    <location>
        <begin position="59"/>
        <end position="118"/>
    </location>
</feature>
<keyword evidence="3" id="KW-0862">Zinc</keyword>
<dbReference type="Gene3D" id="3.30.40.10">
    <property type="entry name" value="Zinc/RING finger domain, C3HC4 (zinc finger)"/>
    <property type="match status" value="1"/>
</dbReference>
<feature type="compositionally biased region" description="Basic and acidic residues" evidence="5">
    <location>
        <begin position="171"/>
        <end position="188"/>
    </location>
</feature>
<evidence type="ECO:0000256" key="5">
    <source>
        <dbReference type="SAM" id="MobiDB-lite"/>
    </source>
</evidence>
<dbReference type="Proteomes" id="UP001374579">
    <property type="component" value="Unassembled WGS sequence"/>
</dbReference>
<dbReference type="GO" id="GO:0042393">
    <property type="term" value="F:histone binding"/>
    <property type="evidence" value="ECO:0007669"/>
    <property type="project" value="TreeGrafter"/>
</dbReference>
<reference evidence="8 9" key="1">
    <citation type="submission" date="2024-02" db="EMBL/GenBank/DDBJ databases">
        <title>Chromosome-scale genome assembly of the rough periwinkle Littorina saxatilis.</title>
        <authorList>
            <person name="De Jode A."/>
            <person name="Faria R."/>
            <person name="Formenti G."/>
            <person name="Sims Y."/>
            <person name="Smith T.P."/>
            <person name="Tracey A."/>
            <person name="Wood J.M.D."/>
            <person name="Zagrodzka Z.B."/>
            <person name="Johannesson K."/>
            <person name="Butlin R.K."/>
            <person name="Leder E.H."/>
        </authorList>
    </citation>
    <scope>NUCLEOTIDE SEQUENCE [LARGE SCALE GENOMIC DNA]</scope>
    <source>
        <strain evidence="8">Snail1</strain>
        <tissue evidence="8">Muscle</tissue>
    </source>
</reference>
<dbReference type="InterPro" id="IPR050548">
    <property type="entry name" value="PcG_chromatin_remod_factors"/>
</dbReference>
<accession>A0AAN9G9N0</accession>
<dbReference type="InterPro" id="IPR001660">
    <property type="entry name" value="SAM"/>
</dbReference>
<dbReference type="Gene3D" id="1.10.150.50">
    <property type="entry name" value="Transcription Factor, Ets-1"/>
    <property type="match status" value="1"/>
</dbReference>
<evidence type="ECO:0000259" key="6">
    <source>
        <dbReference type="PROSITE" id="PS50016"/>
    </source>
</evidence>
<dbReference type="PANTHER" id="PTHR12247">
    <property type="entry name" value="POLYCOMB GROUP PROTEIN"/>
    <property type="match status" value="1"/>
</dbReference>